<evidence type="ECO:0000313" key="2">
    <source>
        <dbReference type="Proteomes" id="UP000001075"/>
    </source>
</evidence>
<protein>
    <submittedName>
        <fullName evidence="1">Uncharacterized protein</fullName>
    </submittedName>
</protein>
<sequence length="88" mass="9922">MASAESGRGAILSTHKHGQQLRELFTLCKETKKKPALAFKFELVPTAIVFESRPLTRHHCLTRSTVLATPKLRHRLSLARETRMAQKG</sequence>
<dbReference type="Proteomes" id="UP000001075">
    <property type="component" value="Unassembled WGS sequence"/>
</dbReference>
<dbReference type="EMBL" id="JH000113">
    <property type="protein sequence ID" value="EGW07486.1"/>
    <property type="molecule type" value="Genomic_DNA"/>
</dbReference>
<dbReference type="InParanoid" id="G3H271"/>
<reference evidence="2" key="1">
    <citation type="journal article" date="2011" name="Nat. Biotechnol.">
        <title>The genomic sequence of the Chinese hamster ovary (CHO)-K1 cell line.</title>
        <authorList>
            <person name="Xu X."/>
            <person name="Nagarajan H."/>
            <person name="Lewis N.E."/>
            <person name="Pan S."/>
            <person name="Cai Z."/>
            <person name="Liu X."/>
            <person name="Chen W."/>
            <person name="Xie M."/>
            <person name="Wang W."/>
            <person name="Hammond S."/>
            <person name="Andersen M.R."/>
            <person name="Neff N."/>
            <person name="Passarelli B."/>
            <person name="Koh W."/>
            <person name="Fan H.C."/>
            <person name="Wang J."/>
            <person name="Gui Y."/>
            <person name="Lee K.H."/>
            <person name="Betenbaugh M.J."/>
            <person name="Quake S.R."/>
            <person name="Famili I."/>
            <person name="Palsson B.O."/>
            <person name="Wang J."/>
        </authorList>
    </citation>
    <scope>NUCLEOTIDE SEQUENCE [LARGE SCALE GENOMIC DNA]</scope>
    <source>
        <strain evidence="2">CHO K1 cell line</strain>
    </source>
</reference>
<gene>
    <name evidence="1" type="ORF">I79_004317</name>
</gene>
<evidence type="ECO:0000313" key="1">
    <source>
        <dbReference type="EMBL" id="EGW07486.1"/>
    </source>
</evidence>
<proteinExistence type="predicted"/>
<name>G3H271_CRIGR</name>
<dbReference type="AlphaFoldDB" id="G3H271"/>
<organism evidence="1 2">
    <name type="scientific">Cricetulus griseus</name>
    <name type="common">Chinese hamster</name>
    <name type="synonym">Cricetulus barabensis griseus</name>
    <dbReference type="NCBI Taxonomy" id="10029"/>
    <lineage>
        <taxon>Eukaryota</taxon>
        <taxon>Metazoa</taxon>
        <taxon>Chordata</taxon>
        <taxon>Craniata</taxon>
        <taxon>Vertebrata</taxon>
        <taxon>Euteleostomi</taxon>
        <taxon>Mammalia</taxon>
        <taxon>Eutheria</taxon>
        <taxon>Euarchontoglires</taxon>
        <taxon>Glires</taxon>
        <taxon>Rodentia</taxon>
        <taxon>Myomorpha</taxon>
        <taxon>Muroidea</taxon>
        <taxon>Cricetidae</taxon>
        <taxon>Cricetinae</taxon>
        <taxon>Cricetulus</taxon>
    </lineage>
</organism>
<accession>G3H271</accession>